<gene>
    <name evidence="1" type="ORF">Cri9333_3847</name>
</gene>
<dbReference type="PATRIC" id="fig|1173022.3.peg.4146"/>
<reference evidence="1 2" key="1">
    <citation type="submission" date="2012-06" db="EMBL/GenBank/DDBJ databases">
        <title>Finished chromosome of genome of Crinalium epipsammum PCC 9333.</title>
        <authorList>
            <consortium name="US DOE Joint Genome Institute"/>
            <person name="Gugger M."/>
            <person name="Coursin T."/>
            <person name="Rippka R."/>
            <person name="Tandeau De Marsac N."/>
            <person name="Huntemann M."/>
            <person name="Wei C.-L."/>
            <person name="Han J."/>
            <person name="Detter J.C."/>
            <person name="Han C."/>
            <person name="Tapia R."/>
            <person name="Davenport K."/>
            <person name="Daligault H."/>
            <person name="Erkkila T."/>
            <person name="Gu W."/>
            <person name="Munk A.C.C."/>
            <person name="Teshima H."/>
            <person name="Xu Y."/>
            <person name="Chain P."/>
            <person name="Chen A."/>
            <person name="Krypides N."/>
            <person name="Mavromatis K."/>
            <person name="Markowitz V."/>
            <person name="Szeto E."/>
            <person name="Ivanova N."/>
            <person name="Mikhailova N."/>
            <person name="Ovchinnikova G."/>
            <person name="Pagani I."/>
            <person name="Pati A."/>
            <person name="Goodwin L."/>
            <person name="Peters L."/>
            <person name="Pitluck S."/>
            <person name="Woyke T."/>
            <person name="Kerfeld C."/>
        </authorList>
    </citation>
    <scope>NUCLEOTIDE SEQUENCE [LARGE SCALE GENOMIC DNA]</scope>
    <source>
        <strain evidence="1 2">PCC 9333</strain>
    </source>
</reference>
<dbReference type="RefSeq" id="WP_015204756.1">
    <property type="nucleotide sequence ID" value="NC_019753.1"/>
</dbReference>
<name>K9W382_9CYAN</name>
<evidence type="ECO:0000313" key="2">
    <source>
        <dbReference type="Proteomes" id="UP000010472"/>
    </source>
</evidence>
<dbReference type="KEGG" id="cep:Cri9333_3847"/>
<dbReference type="AlphaFoldDB" id="K9W382"/>
<accession>K9W382</accession>
<dbReference type="EMBL" id="CP003620">
    <property type="protein sequence ID" value="AFZ14656.1"/>
    <property type="molecule type" value="Genomic_DNA"/>
</dbReference>
<dbReference type="eggNOG" id="ENOG502Z8AY">
    <property type="taxonomic scope" value="Bacteria"/>
</dbReference>
<dbReference type="HOGENOM" id="CLU_295546_0_0_3"/>
<dbReference type="OrthoDB" id="494155at2"/>
<protein>
    <submittedName>
        <fullName evidence="1">Uncharacterized protein</fullName>
    </submittedName>
</protein>
<dbReference type="Proteomes" id="UP000010472">
    <property type="component" value="Chromosome"/>
</dbReference>
<evidence type="ECO:0000313" key="1">
    <source>
        <dbReference type="EMBL" id="AFZ14656.1"/>
    </source>
</evidence>
<organism evidence="1 2">
    <name type="scientific">Crinalium epipsammum PCC 9333</name>
    <dbReference type="NCBI Taxonomy" id="1173022"/>
    <lineage>
        <taxon>Bacteria</taxon>
        <taxon>Bacillati</taxon>
        <taxon>Cyanobacteriota</taxon>
        <taxon>Cyanophyceae</taxon>
        <taxon>Gomontiellales</taxon>
        <taxon>Gomontiellaceae</taxon>
        <taxon>Crinalium</taxon>
    </lineage>
</organism>
<proteinExistence type="predicted"/>
<keyword evidence="2" id="KW-1185">Reference proteome</keyword>
<sequence length="1017" mass="117435">MVNTLQEGSNNLVPVDYSDLLNKILAVIKHQNPFKLINNGQRLIIDFDQVASEVVKQTPANPLLEPEYNARSATVNFNLAFKDKFPNHIKDIKDCLQTQLEAVLPADNRSIENFVLNLTKDLTEFKNTQASIDLSYPFADQSGLQKQRLSLDQPNVGTNSLLKLHKLTITVDRTQEFNRQLDQGLETYLTNHLEAENADEQEELTDILKNLTKDPNDANSDYYKLKRLVDTEVVGQLKRQAKIKYLEHINAHIDVKKSQDVFYLRDLIRRLKLIDTYLNDPNKVDGDYEVNYHGVTVNLRQVLSRAEAFDSLPIIPLVEGYLGETTDKQQGKKQFIFGLKFKFNNKFHAGGGDTSFAYHLNLINPDSKTHQEELKTKKSFAGKVLKLFFLYYFVFSSRCQPGSEGYHPELELDYDPVATFENKFLPILQGNDEENKKDIFKTISTSLLGNQKLNIQLKINKLKSLLHKFIDQQSILKPVEYLLHIGVPTSILESDIDKILDRSTFFKDVIRKNPKEALQYLTVTDAQFNQDILCQLPVNMKIEDIRYHYHPQEKQTFNLGYELEGIKALPVLFIPKDDYSRKEYDQKFKQRSLLVFTYDLQNDTLTADKAFVYRLTFSLLTYICLKLLVDVDTKESRLFLPLLRLHLKNKQKSSPLEGYISDYSKVLAHLLNEEHLASSQGFDLTQQNAFKTLNGLSSLYSVIPKHFRFNNPEDTPKLDKLAIIIVSSRESDSKSRNPNRNERISNLMGEVITVNLQEDGVIKLETLKTFSENYPTSEMYSQPSVLLDQITNLYNQRYQHILYIAKAPYSSSLNLTQQEDDDGLFFLSRNLIKYLTDKYLTENSCKLSIYPIFFDKYYVRKLLDRTSRDSLYIQDSAELTELVNSQQSVVFFNLFNGTAVDPNNTFYHGVISYATLLNIYQGILDDEELRKNLIYNGDMKKDILQYLTLFHFSRYEASKRINVKLDPYQHIIGDESLGKLALFKHSQEKADFNSLAFLTEVKKILNTARYPSPTLPL</sequence>